<evidence type="ECO:0000256" key="4">
    <source>
        <dbReference type="ARBA" id="ARBA00022723"/>
    </source>
</evidence>
<dbReference type="InterPro" id="IPR023367">
    <property type="entry name" value="Peptidase_M42_dom2"/>
</dbReference>
<dbReference type="GO" id="GO:0006508">
    <property type="term" value="P:proteolysis"/>
    <property type="evidence" value="ECO:0007669"/>
    <property type="project" value="UniProtKB-KW"/>
</dbReference>
<dbReference type="AlphaFoldDB" id="A0A9D1PSN8"/>
<dbReference type="PANTHER" id="PTHR32481:SF0">
    <property type="entry name" value="AMINOPEPTIDASE YPDE-RELATED"/>
    <property type="match status" value="1"/>
</dbReference>
<dbReference type="SUPFAM" id="SSF101821">
    <property type="entry name" value="Aminopeptidase/glucanase lid domain"/>
    <property type="match status" value="1"/>
</dbReference>
<keyword evidence="5" id="KW-0378">Hydrolase</keyword>
<feature type="active site" description="Proton acceptor" evidence="7">
    <location>
        <position position="205"/>
    </location>
</feature>
<gene>
    <name evidence="9" type="ORF">H9900_05970</name>
</gene>
<dbReference type="InterPro" id="IPR051464">
    <property type="entry name" value="Peptidase_M42_aminopept"/>
</dbReference>
<evidence type="ECO:0000313" key="10">
    <source>
        <dbReference type="Proteomes" id="UP000824162"/>
    </source>
</evidence>
<dbReference type="Proteomes" id="UP000824162">
    <property type="component" value="Unassembled WGS sequence"/>
</dbReference>
<evidence type="ECO:0000256" key="6">
    <source>
        <dbReference type="PIRNR" id="PIRNR001123"/>
    </source>
</evidence>
<dbReference type="PANTHER" id="PTHR32481">
    <property type="entry name" value="AMINOPEPTIDASE"/>
    <property type="match status" value="1"/>
</dbReference>
<dbReference type="SUPFAM" id="SSF53187">
    <property type="entry name" value="Zn-dependent exopeptidases"/>
    <property type="match status" value="1"/>
</dbReference>
<evidence type="ECO:0000256" key="5">
    <source>
        <dbReference type="ARBA" id="ARBA00022801"/>
    </source>
</evidence>
<evidence type="ECO:0000256" key="1">
    <source>
        <dbReference type="ARBA" id="ARBA00006272"/>
    </source>
</evidence>
<dbReference type="Pfam" id="PF05343">
    <property type="entry name" value="Peptidase_M42"/>
    <property type="match status" value="1"/>
</dbReference>
<dbReference type="Gene3D" id="3.40.630.10">
    <property type="entry name" value="Zn peptidases"/>
    <property type="match status" value="1"/>
</dbReference>
<evidence type="ECO:0000256" key="7">
    <source>
        <dbReference type="PIRSR" id="PIRSR001123-1"/>
    </source>
</evidence>
<dbReference type="PIRSF" id="PIRSF001123">
    <property type="entry name" value="PepA_GA"/>
    <property type="match status" value="1"/>
</dbReference>
<feature type="binding site" evidence="8">
    <location>
        <position position="206"/>
    </location>
    <ligand>
        <name>Zn(2+)</name>
        <dbReference type="ChEBI" id="CHEBI:29105"/>
        <label>2</label>
    </ligand>
</feature>
<comment type="caution">
    <text evidence="9">The sequence shown here is derived from an EMBL/GenBank/DDBJ whole genome shotgun (WGS) entry which is preliminary data.</text>
</comment>
<dbReference type="Gene3D" id="2.40.30.40">
    <property type="entry name" value="Peptidase M42, domain 2"/>
    <property type="match status" value="1"/>
</dbReference>
<sequence>MESFMEIKNILEDLTNARGVSGGERGAAEAAAKYLSEICEETSVDKMGSVIGKIKGRSGKRRIMLEAHIDQVGFLVTEIDENGCLSFGAVGGIDKRILPGLRVRILAEKSVLSGVILSPQKVQDKTPDIKDLKIFTGLDEKQAKEQIRLGDLIVYDYELTELLSDNLCSGAMDNRAGMTALILAAEKISKNRPEDDIYIVFSTQEELGLRGAYTAAHVVDPDLAIVVDVTHGATEDSKDSPAVFELGCGAVVLRGPSVDYEKSLRLIKAAEKYNIPHEIEVAGGASGTTAWAIQTAGSGVPAVLISIPLRYMHTNVEVLNTNDIAAAAELVYRGTEVL</sequence>
<reference evidence="9" key="1">
    <citation type="journal article" date="2021" name="PeerJ">
        <title>Extensive microbial diversity within the chicken gut microbiome revealed by metagenomics and culture.</title>
        <authorList>
            <person name="Gilroy R."/>
            <person name="Ravi A."/>
            <person name="Getino M."/>
            <person name="Pursley I."/>
            <person name="Horton D.L."/>
            <person name="Alikhan N.F."/>
            <person name="Baker D."/>
            <person name="Gharbi K."/>
            <person name="Hall N."/>
            <person name="Watson M."/>
            <person name="Adriaenssens E.M."/>
            <person name="Foster-Nyarko E."/>
            <person name="Jarju S."/>
            <person name="Secka A."/>
            <person name="Antonio M."/>
            <person name="Oren A."/>
            <person name="Chaudhuri R.R."/>
            <person name="La Ragione R."/>
            <person name="Hildebrand F."/>
            <person name="Pallen M.J."/>
        </authorList>
    </citation>
    <scope>NUCLEOTIDE SEQUENCE</scope>
    <source>
        <strain evidence="9">5790</strain>
    </source>
</reference>
<comment type="similarity">
    <text evidence="1 6">Belongs to the peptidase M42 family.</text>
</comment>
<dbReference type="GO" id="GO:0046872">
    <property type="term" value="F:metal ion binding"/>
    <property type="evidence" value="ECO:0007669"/>
    <property type="project" value="UniProtKB-UniRule"/>
</dbReference>
<comment type="cofactor">
    <cofactor evidence="8">
        <name>a divalent metal cation</name>
        <dbReference type="ChEBI" id="CHEBI:60240"/>
    </cofactor>
    <text evidence="8">Binds 2 divalent metal cations per subunit.</text>
</comment>
<keyword evidence="3" id="KW-0645">Protease</keyword>
<feature type="binding site" evidence="8">
    <location>
        <position position="173"/>
    </location>
    <ligand>
        <name>Zn(2+)</name>
        <dbReference type="ChEBI" id="CHEBI:29105"/>
        <label>2</label>
    </ligand>
</feature>
<organism evidence="9 10">
    <name type="scientific">Candidatus Monoglobus merdigallinarum</name>
    <dbReference type="NCBI Taxonomy" id="2838698"/>
    <lineage>
        <taxon>Bacteria</taxon>
        <taxon>Bacillati</taxon>
        <taxon>Bacillota</taxon>
        <taxon>Clostridia</taxon>
        <taxon>Monoglobales</taxon>
        <taxon>Monoglobaceae</taxon>
        <taxon>Monoglobus</taxon>
    </lineage>
</organism>
<feature type="binding site" evidence="8">
    <location>
        <position position="313"/>
    </location>
    <ligand>
        <name>Zn(2+)</name>
        <dbReference type="ChEBI" id="CHEBI:29105"/>
        <label>2</label>
    </ligand>
</feature>
<keyword evidence="2" id="KW-0031">Aminopeptidase</keyword>
<dbReference type="InterPro" id="IPR008007">
    <property type="entry name" value="Peptidase_M42"/>
</dbReference>
<accession>A0A9D1PSN8</accession>
<proteinExistence type="inferred from homology"/>
<protein>
    <submittedName>
        <fullName evidence="9">M28 family peptidase</fullName>
    </submittedName>
</protein>
<feature type="binding site" evidence="8">
    <location>
        <position position="228"/>
    </location>
    <ligand>
        <name>Zn(2+)</name>
        <dbReference type="ChEBI" id="CHEBI:29105"/>
        <label>1</label>
    </ligand>
</feature>
<evidence type="ECO:0000256" key="3">
    <source>
        <dbReference type="ARBA" id="ARBA00022670"/>
    </source>
</evidence>
<evidence type="ECO:0000313" key="9">
    <source>
        <dbReference type="EMBL" id="HIV86336.1"/>
    </source>
</evidence>
<feature type="binding site" evidence="8">
    <location>
        <position position="68"/>
    </location>
    <ligand>
        <name>Zn(2+)</name>
        <dbReference type="ChEBI" id="CHEBI:29105"/>
        <label>1</label>
    </ligand>
</feature>
<dbReference type="GO" id="GO:0004177">
    <property type="term" value="F:aminopeptidase activity"/>
    <property type="evidence" value="ECO:0007669"/>
    <property type="project" value="UniProtKB-UniRule"/>
</dbReference>
<evidence type="ECO:0000256" key="8">
    <source>
        <dbReference type="PIRSR" id="PIRSR001123-2"/>
    </source>
</evidence>
<name>A0A9D1PSN8_9FIRM</name>
<feature type="binding site" evidence="8">
    <location>
        <position position="173"/>
    </location>
    <ligand>
        <name>Zn(2+)</name>
        <dbReference type="ChEBI" id="CHEBI:29105"/>
        <label>1</label>
    </ligand>
</feature>
<dbReference type="EMBL" id="DXIJ01000125">
    <property type="protein sequence ID" value="HIV86336.1"/>
    <property type="molecule type" value="Genomic_DNA"/>
</dbReference>
<evidence type="ECO:0000256" key="2">
    <source>
        <dbReference type="ARBA" id="ARBA00022438"/>
    </source>
</evidence>
<keyword evidence="4 8" id="KW-0479">Metal-binding</keyword>
<reference evidence="9" key="2">
    <citation type="submission" date="2021-04" db="EMBL/GenBank/DDBJ databases">
        <authorList>
            <person name="Gilroy R."/>
        </authorList>
    </citation>
    <scope>NUCLEOTIDE SEQUENCE</scope>
    <source>
        <strain evidence="9">5790</strain>
    </source>
</reference>